<evidence type="ECO:0000313" key="3">
    <source>
        <dbReference type="Proteomes" id="UP000008810"/>
    </source>
</evidence>
<dbReference type="Proteomes" id="UP000008810">
    <property type="component" value="Chromosome 4"/>
</dbReference>
<organism evidence="1">
    <name type="scientific">Brachypodium distachyon</name>
    <name type="common">Purple false brome</name>
    <name type="synonym">Trachynia distachya</name>
    <dbReference type="NCBI Taxonomy" id="15368"/>
    <lineage>
        <taxon>Eukaryota</taxon>
        <taxon>Viridiplantae</taxon>
        <taxon>Streptophyta</taxon>
        <taxon>Embryophyta</taxon>
        <taxon>Tracheophyta</taxon>
        <taxon>Spermatophyta</taxon>
        <taxon>Magnoliopsida</taxon>
        <taxon>Liliopsida</taxon>
        <taxon>Poales</taxon>
        <taxon>Poaceae</taxon>
        <taxon>BOP clade</taxon>
        <taxon>Pooideae</taxon>
        <taxon>Stipodae</taxon>
        <taxon>Brachypodieae</taxon>
        <taxon>Brachypodium</taxon>
    </lineage>
</organism>
<gene>
    <name evidence="1" type="ORF">BRADI_4g20184v3</name>
</gene>
<accession>A0A2K2CNU4</accession>
<dbReference type="EnsemblPlants" id="PNT63708">
    <property type="protein sequence ID" value="PNT63708"/>
    <property type="gene ID" value="BRADI_4g20184v3"/>
</dbReference>
<dbReference type="AlphaFoldDB" id="A0A2K2CNU4"/>
<evidence type="ECO:0000313" key="1">
    <source>
        <dbReference type="EMBL" id="PNT63708.1"/>
    </source>
</evidence>
<name>A0A2K2CNU4_BRADI</name>
<proteinExistence type="predicted"/>
<sequence>MACIMPWARVQPHLALLEAFRAAALYVVGSLGPTRLQSRPQGHASRGEAATIQKDTALRRRIYGVFITKEKKYGKKFDGSRM</sequence>
<evidence type="ECO:0000313" key="2">
    <source>
        <dbReference type="EnsemblPlants" id="PNT63708"/>
    </source>
</evidence>
<reference evidence="1 2" key="1">
    <citation type="journal article" date="2010" name="Nature">
        <title>Genome sequencing and analysis of the model grass Brachypodium distachyon.</title>
        <authorList>
            <consortium name="International Brachypodium Initiative"/>
        </authorList>
    </citation>
    <scope>NUCLEOTIDE SEQUENCE [LARGE SCALE GENOMIC DNA]</scope>
    <source>
        <strain evidence="1 2">Bd21</strain>
    </source>
</reference>
<dbReference type="EMBL" id="CM000883">
    <property type="protein sequence ID" value="PNT63708.1"/>
    <property type="molecule type" value="Genomic_DNA"/>
</dbReference>
<reference evidence="2" key="3">
    <citation type="submission" date="2018-08" db="UniProtKB">
        <authorList>
            <consortium name="EnsemblPlants"/>
        </authorList>
    </citation>
    <scope>IDENTIFICATION</scope>
    <source>
        <strain evidence="2">cv. Bd21</strain>
    </source>
</reference>
<dbReference type="Gramene" id="PNT63708">
    <property type="protein sequence ID" value="PNT63708"/>
    <property type="gene ID" value="BRADI_4g20184v3"/>
</dbReference>
<protein>
    <submittedName>
        <fullName evidence="1 2">Uncharacterized protein</fullName>
    </submittedName>
</protein>
<keyword evidence="3" id="KW-1185">Reference proteome</keyword>
<reference evidence="1" key="2">
    <citation type="submission" date="2017-06" db="EMBL/GenBank/DDBJ databases">
        <title>WGS assembly of Brachypodium distachyon.</title>
        <authorList>
            <consortium name="The International Brachypodium Initiative"/>
            <person name="Lucas S."/>
            <person name="Harmon-Smith M."/>
            <person name="Lail K."/>
            <person name="Tice H."/>
            <person name="Grimwood J."/>
            <person name="Bruce D."/>
            <person name="Barry K."/>
            <person name="Shu S."/>
            <person name="Lindquist E."/>
            <person name="Wang M."/>
            <person name="Pitluck S."/>
            <person name="Vogel J.P."/>
            <person name="Garvin D.F."/>
            <person name="Mockler T.C."/>
            <person name="Schmutz J."/>
            <person name="Rokhsar D."/>
            <person name="Bevan M.W."/>
        </authorList>
    </citation>
    <scope>NUCLEOTIDE SEQUENCE</scope>
    <source>
        <strain evidence="1">Bd21</strain>
    </source>
</reference>
<dbReference type="InParanoid" id="A0A2K2CNU4"/>